<dbReference type="GeneID" id="85227333"/>
<protein>
    <recommendedName>
        <fullName evidence="4">Class E vacuolar protein-sorting machinery protein HSE1</fullName>
    </recommendedName>
    <alternativeName>
        <fullName evidence="5">Class E vacuolar protein-sorting machinery protein hse1</fullName>
    </alternativeName>
</protein>
<dbReference type="RefSeq" id="XP_060123591.1">
    <property type="nucleotide sequence ID" value="XM_060267608.1"/>
</dbReference>
<evidence type="ECO:0000256" key="7">
    <source>
        <dbReference type="ARBA" id="ARBA00022448"/>
    </source>
</evidence>
<dbReference type="GO" id="GO:0033565">
    <property type="term" value="C:ESCRT-0 complex"/>
    <property type="evidence" value="ECO:0007669"/>
    <property type="project" value="TreeGrafter"/>
</dbReference>
<dbReference type="PANTHER" id="PTHR45929">
    <property type="entry name" value="JAK PATHWAY SIGNAL TRANSDUCTION ADAPTOR MOLECULE"/>
    <property type="match status" value="1"/>
</dbReference>
<evidence type="ECO:0000256" key="10">
    <source>
        <dbReference type="ARBA" id="ARBA00023136"/>
    </source>
</evidence>
<evidence type="ECO:0000313" key="16">
    <source>
        <dbReference type="Proteomes" id="UP001217754"/>
    </source>
</evidence>
<proteinExistence type="inferred from homology"/>
<dbReference type="SMART" id="SM00326">
    <property type="entry name" value="SH3"/>
    <property type="match status" value="1"/>
</dbReference>
<organism evidence="15 16">
    <name type="scientific">Malassezia japonica</name>
    <dbReference type="NCBI Taxonomy" id="223818"/>
    <lineage>
        <taxon>Eukaryota</taxon>
        <taxon>Fungi</taxon>
        <taxon>Dikarya</taxon>
        <taxon>Basidiomycota</taxon>
        <taxon>Ustilaginomycotina</taxon>
        <taxon>Malasseziomycetes</taxon>
        <taxon>Malasseziales</taxon>
        <taxon>Malasseziaceae</taxon>
        <taxon>Malassezia</taxon>
    </lineage>
</organism>
<evidence type="ECO:0000259" key="13">
    <source>
        <dbReference type="PROSITE" id="PS50002"/>
    </source>
</evidence>
<evidence type="ECO:0000256" key="5">
    <source>
        <dbReference type="ARBA" id="ARBA00018978"/>
    </source>
</evidence>
<dbReference type="Gene3D" id="1.20.5.1940">
    <property type="match status" value="1"/>
</dbReference>
<dbReference type="GO" id="GO:0010008">
    <property type="term" value="C:endosome membrane"/>
    <property type="evidence" value="ECO:0007669"/>
    <property type="project" value="UniProtKB-SubCell"/>
</dbReference>
<keyword evidence="8" id="KW-0967">Endosome</keyword>
<dbReference type="InterPro" id="IPR050670">
    <property type="entry name" value="STAM"/>
</dbReference>
<comment type="similarity">
    <text evidence="3">Belongs to the STAM family.</text>
</comment>
<dbReference type="PRINTS" id="PR00452">
    <property type="entry name" value="SH3DOMAIN"/>
</dbReference>
<keyword evidence="7" id="KW-0813">Transport</keyword>
<keyword evidence="16" id="KW-1185">Reference proteome</keyword>
<dbReference type="PROSITE" id="PS50330">
    <property type="entry name" value="UIM"/>
    <property type="match status" value="1"/>
</dbReference>
<dbReference type="SMART" id="SM00288">
    <property type="entry name" value="VHS"/>
    <property type="match status" value="1"/>
</dbReference>
<evidence type="ECO:0000256" key="11">
    <source>
        <dbReference type="PROSITE-ProRule" id="PRU00192"/>
    </source>
</evidence>
<evidence type="ECO:0000256" key="1">
    <source>
        <dbReference type="ARBA" id="ARBA00002654"/>
    </source>
</evidence>
<comment type="subcellular location">
    <subcellularLocation>
        <location evidence="2">Endosome membrane</location>
        <topology evidence="2">Peripheral membrane protein</topology>
        <orientation evidence="2">Cytoplasmic side</orientation>
    </subcellularLocation>
</comment>
<evidence type="ECO:0000313" key="15">
    <source>
        <dbReference type="EMBL" id="WFD40694.1"/>
    </source>
</evidence>
<feature type="compositionally biased region" description="Low complexity" evidence="12">
    <location>
        <begin position="454"/>
        <end position="472"/>
    </location>
</feature>
<feature type="region of interest" description="Disordered" evidence="12">
    <location>
        <begin position="181"/>
        <end position="200"/>
    </location>
</feature>
<dbReference type="PROSITE" id="PS50002">
    <property type="entry name" value="SH3"/>
    <property type="match status" value="1"/>
</dbReference>
<keyword evidence="10" id="KW-0472">Membrane</keyword>
<feature type="domain" description="VHS" evidence="14">
    <location>
        <begin position="15"/>
        <end position="145"/>
    </location>
</feature>
<dbReference type="SUPFAM" id="SSF48464">
    <property type="entry name" value="ENTH/VHS domain"/>
    <property type="match status" value="1"/>
</dbReference>
<evidence type="ECO:0000256" key="12">
    <source>
        <dbReference type="SAM" id="MobiDB-lite"/>
    </source>
</evidence>
<dbReference type="PANTHER" id="PTHR45929:SF3">
    <property type="entry name" value="JAK PATHWAY SIGNAL TRANSDUCTION ADAPTOR MOLECULE"/>
    <property type="match status" value="1"/>
</dbReference>
<dbReference type="Pfam" id="PF00790">
    <property type="entry name" value="VHS"/>
    <property type="match status" value="1"/>
</dbReference>
<comment type="function">
    <text evidence="1">Component of the ESCRT-0 complex which is the sorting receptor for ubiquitinated cargo proteins at the multivesicular body (MVB).</text>
</comment>
<evidence type="ECO:0000256" key="2">
    <source>
        <dbReference type="ARBA" id="ARBA00004125"/>
    </source>
</evidence>
<dbReference type="GO" id="GO:0043130">
    <property type="term" value="F:ubiquitin binding"/>
    <property type="evidence" value="ECO:0007669"/>
    <property type="project" value="InterPro"/>
</dbReference>
<dbReference type="InterPro" id="IPR001452">
    <property type="entry name" value="SH3_domain"/>
</dbReference>
<feature type="domain" description="SH3" evidence="13">
    <location>
        <begin position="235"/>
        <end position="294"/>
    </location>
</feature>
<dbReference type="AlphaFoldDB" id="A0AAF0JC35"/>
<dbReference type="CDD" id="cd11805">
    <property type="entry name" value="SH3_GRB2_like_C"/>
    <property type="match status" value="1"/>
</dbReference>
<dbReference type="SUPFAM" id="SSF50044">
    <property type="entry name" value="SH3-domain"/>
    <property type="match status" value="1"/>
</dbReference>
<feature type="region of interest" description="Disordered" evidence="12">
    <location>
        <begin position="448"/>
        <end position="500"/>
    </location>
</feature>
<dbReference type="InterPro" id="IPR036028">
    <property type="entry name" value="SH3-like_dom_sf"/>
</dbReference>
<dbReference type="InterPro" id="IPR002014">
    <property type="entry name" value="VHS_dom"/>
</dbReference>
<evidence type="ECO:0000259" key="14">
    <source>
        <dbReference type="PROSITE" id="PS50179"/>
    </source>
</evidence>
<accession>A0AAF0JC35</accession>
<feature type="compositionally biased region" description="Basic and acidic residues" evidence="12">
    <location>
        <begin position="490"/>
        <end position="500"/>
    </location>
</feature>
<reference evidence="15" key="1">
    <citation type="submission" date="2023-03" db="EMBL/GenBank/DDBJ databases">
        <title>Mating type loci evolution in Malassezia.</title>
        <authorList>
            <person name="Coelho M.A."/>
        </authorList>
    </citation>
    <scope>NUCLEOTIDE SEQUENCE</scope>
    <source>
        <strain evidence="15">CBS 9431</strain>
    </source>
</reference>
<dbReference type="GO" id="GO:0035091">
    <property type="term" value="F:phosphatidylinositol binding"/>
    <property type="evidence" value="ECO:0007669"/>
    <property type="project" value="InterPro"/>
</dbReference>
<dbReference type="InterPro" id="IPR004152">
    <property type="entry name" value="GAT_dom"/>
</dbReference>
<evidence type="ECO:0000256" key="8">
    <source>
        <dbReference type="ARBA" id="ARBA00022753"/>
    </source>
</evidence>
<dbReference type="Pfam" id="PF03127">
    <property type="entry name" value="GAT"/>
    <property type="match status" value="1"/>
</dbReference>
<evidence type="ECO:0000256" key="9">
    <source>
        <dbReference type="ARBA" id="ARBA00022927"/>
    </source>
</evidence>
<feature type="compositionally biased region" description="Low complexity" evidence="12">
    <location>
        <begin position="219"/>
        <end position="234"/>
    </location>
</feature>
<evidence type="ECO:0000256" key="3">
    <source>
        <dbReference type="ARBA" id="ARBA00009666"/>
    </source>
</evidence>
<dbReference type="Gene3D" id="2.30.30.40">
    <property type="entry name" value="SH3 Domains"/>
    <property type="match status" value="1"/>
</dbReference>
<name>A0AAF0JC35_9BASI</name>
<dbReference type="CDD" id="cd16978">
    <property type="entry name" value="VHS_HSE1"/>
    <property type="match status" value="1"/>
</dbReference>
<dbReference type="EMBL" id="CP119964">
    <property type="protein sequence ID" value="WFD40694.1"/>
    <property type="molecule type" value="Genomic_DNA"/>
</dbReference>
<gene>
    <name evidence="15" type="ORF">MJAP1_003682</name>
</gene>
<dbReference type="PROSITE" id="PS50179">
    <property type="entry name" value="VHS"/>
    <property type="match status" value="1"/>
</dbReference>
<dbReference type="Proteomes" id="UP001217754">
    <property type="component" value="Chromosome 7"/>
</dbReference>
<dbReference type="SUPFAM" id="SSF89009">
    <property type="entry name" value="GAT-like domain"/>
    <property type="match status" value="1"/>
</dbReference>
<keyword evidence="6 11" id="KW-0728">SH3 domain</keyword>
<keyword evidence="9" id="KW-0653">Protein transport</keyword>
<feature type="region of interest" description="Disordered" evidence="12">
    <location>
        <begin position="205"/>
        <end position="234"/>
    </location>
</feature>
<dbReference type="Pfam" id="PF00018">
    <property type="entry name" value="SH3_1"/>
    <property type="match status" value="1"/>
</dbReference>
<dbReference type="InterPro" id="IPR008942">
    <property type="entry name" value="ENTH_VHS"/>
</dbReference>
<evidence type="ECO:0000256" key="4">
    <source>
        <dbReference type="ARBA" id="ARBA00017923"/>
    </source>
</evidence>
<sequence length="500" mass="54857">MFKAPNPYEDLVAKATDEGLTGENWQLNLDLCDKLSDDDENNARSMIAAVRGRLTHKNTNVQLYALTLADTLSKNCGNAVHHEIASRAFMQTMSKLATDRTTHALTKKRVLALLREWADEYKADDTLSLVAETVRDLKAEYFDVDDDDVTTSNADAAERLRREDEELQRVLALSVQDQGGRGAFMNNAGGSSTRASDVQAAPPIQETPAAPAPAHPRQRSAAAPATAPAAAAPQARPSFVRALYDFEPDEPGELAFSAGDVIRVLDSVYEQWWRGELRQDVGIFPVNYVEPMPEMAQAAIEQDLEMEQSVFAHAADIHLLHARLQQLDPVRDNFVDDDELQDLYQRSLSLRPKIIRLMDRYSVKVQELRAMNDKFMRARSTFEDLISQRMEQYAHDRHEHGVGEGEGKFAQAEPPLADHAAPALQATYAAHGATHAPLGAYDAAPARSDAYAETQGSSAYAQGSSQQGTAQAPPYGSYAGYASNPPGHLSAEEEKRPGAA</sequence>
<evidence type="ECO:0000256" key="6">
    <source>
        <dbReference type="ARBA" id="ARBA00022443"/>
    </source>
</evidence>
<dbReference type="InterPro" id="IPR003903">
    <property type="entry name" value="UIM_dom"/>
</dbReference>
<dbReference type="GO" id="GO:0043328">
    <property type="term" value="P:protein transport to vacuole involved in ubiquitin-dependent protein catabolic process via the multivesicular body sorting pathway"/>
    <property type="evidence" value="ECO:0007669"/>
    <property type="project" value="TreeGrafter"/>
</dbReference>
<dbReference type="Gene3D" id="1.25.40.90">
    <property type="match status" value="1"/>
</dbReference>